<evidence type="ECO:0000313" key="1">
    <source>
        <dbReference type="EMBL" id="KJH48834.1"/>
    </source>
</evidence>
<dbReference type="Proteomes" id="UP000053766">
    <property type="component" value="Unassembled WGS sequence"/>
</dbReference>
<dbReference type="AlphaFoldDB" id="A0A0D8XYK4"/>
<accession>A0A0D8XYK4</accession>
<evidence type="ECO:0000313" key="2">
    <source>
        <dbReference type="Proteomes" id="UP000053766"/>
    </source>
</evidence>
<name>A0A0D8XYK4_DICVI</name>
<reference evidence="1 2" key="1">
    <citation type="submission" date="2013-11" db="EMBL/GenBank/DDBJ databases">
        <title>Draft genome of the bovine lungworm Dictyocaulus viviparus.</title>
        <authorList>
            <person name="Mitreva M."/>
        </authorList>
    </citation>
    <scope>NUCLEOTIDE SEQUENCE [LARGE SCALE GENOMIC DNA]</scope>
    <source>
        <strain evidence="1 2">HannoverDv2000</strain>
    </source>
</reference>
<gene>
    <name evidence="1" type="ORF">DICVIV_05024</name>
</gene>
<reference evidence="2" key="2">
    <citation type="journal article" date="2016" name="Sci. Rep.">
        <title>Dictyocaulus viviparus genome, variome and transcriptome elucidate lungworm biology and support future intervention.</title>
        <authorList>
            <person name="McNulty S.N."/>
            <person name="Strube C."/>
            <person name="Rosa B.A."/>
            <person name="Martin J.C."/>
            <person name="Tyagi R."/>
            <person name="Choi Y.J."/>
            <person name="Wang Q."/>
            <person name="Hallsworth Pepin K."/>
            <person name="Zhang X."/>
            <person name="Ozersky P."/>
            <person name="Wilson R.K."/>
            <person name="Sternberg P.W."/>
            <person name="Gasser R.B."/>
            <person name="Mitreva M."/>
        </authorList>
    </citation>
    <scope>NUCLEOTIDE SEQUENCE [LARGE SCALE GENOMIC DNA]</scope>
    <source>
        <strain evidence="2">HannoverDv2000</strain>
    </source>
</reference>
<dbReference type="OrthoDB" id="9972728at2759"/>
<protein>
    <submittedName>
        <fullName evidence="1">Uncharacterized protein</fullName>
    </submittedName>
</protein>
<organism evidence="1 2">
    <name type="scientific">Dictyocaulus viviparus</name>
    <name type="common">Bovine lungworm</name>
    <dbReference type="NCBI Taxonomy" id="29172"/>
    <lineage>
        <taxon>Eukaryota</taxon>
        <taxon>Metazoa</taxon>
        <taxon>Ecdysozoa</taxon>
        <taxon>Nematoda</taxon>
        <taxon>Chromadorea</taxon>
        <taxon>Rhabditida</taxon>
        <taxon>Rhabditina</taxon>
        <taxon>Rhabditomorpha</taxon>
        <taxon>Strongyloidea</taxon>
        <taxon>Metastrongylidae</taxon>
        <taxon>Dictyocaulus</taxon>
    </lineage>
</organism>
<keyword evidence="2" id="KW-1185">Reference proteome</keyword>
<dbReference type="EMBL" id="KN716254">
    <property type="protein sequence ID" value="KJH48834.1"/>
    <property type="molecule type" value="Genomic_DNA"/>
</dbReference>
<sequence length="201" mass="23304">MLNARSSSTSSYTSHVKAEYIDIDMKRDFAEIAQCKPWTASKIFDGDLQLSKFISAAEQRTFENLNDMKNISLSSKLKTAQYALERNEIAKNPQRKSNYLRDLKYDKFDNCERELRRSHSSVISQPCEKDIVITCTVVIPHNKILTQEETRCTRLVVSRRDIESYISFQLGFTQKKTINNQHNLRFSGFWDMGSVRFPVTA</sequence>
<proteinExistence type="predicted"/>